<keyword evidence="3" id="KW-1185">Reference proteome</keyword>
<dbReference type="AlphaFoldDB" id="A0A6J8CQP1"/>
<dbReference type="OrthoDB" id="6146495at2759"/>
<name>A0A6J8CQP1_MYTCO</name>
<organism evidence="2 3">
    <name type="scientific">Mytilus coruscus</name>
    <name type="common">Sea mussel</name>
    <dbReference type="NCBI Taxonomy" id="42192"/>
    <lineage>
        <taxon>Eukaryota</taxon>
        <taxon>Metazoa</taxon>
        <taxon>Spiralia</taxon>
        <taxon>Lophotrochozoa</taxon>
        <taxon>Mollusca</taxon>
        <taxon>Bivalvia</taxon>
        <taxon>Autobranchia</taxon>
        <taxon>Pteriomorphia</taxon>
        <taxon>Mytilida</taxon>
        <taxon>Mytiloidea</taxon>
        <taxon>Mytilidae</taxon>
        <taxon>Mytilinae</taxon>
        <taxon>Mytilus</taxon>
    </lineage>
</organism>
<dbReference type="Proteomes" id="UP000507470">
    <property type="component" value="Unassembled WGS sequence"/>
</dbReference>
<gene>
    <name evidence="2" type="ORF">MCOR_32182</name>
</gene>
<protein>
    <recommendedName>
        <fullName evidence="4">EGF-like domain-containing protein</fullName>
    </recommendedName>
</protein>
<sequence length="188" mass="19631">MDLLARFVGIWMVFVIYMAVGVEGAAYGEACTGAGAGDCSEANNVCDTTCKCATNFFRKTSPAECAAQVAALDGVCDTAQTASDQCAVADSECRTDSGSDKCLCKATHYTDGAACTIRKNPDIACSATGECVTNAECDVGGTDKCECNAGYNETPTVSPTMCSGVVKFATLPYMYVVPIIVSMMFLLR</sequence>
<evidence type="ECO:0008006" key="4">
    <source>
        <dbReference type="Google" id="ProtNLM"/>
    </source>
</evidence>
<reference evidence="2 3" key="1">
    <citation type="submission" date="2020-06" db="EMBL/GenBank/DDBJ databases">
        <authorList>
            <person name="Li R."/>
            <person name="Bekaert M."/>
        </authorList>
    </citation>
    <scope>NUCLEOTIDE SEQUENCE [LARGE SCALE GENOMIC DNA]</scope>
    <source>
        <strain evidence="3">wild</strain>
    </source>
</reference>
<feature type="transmembrane region" description="Helical" evidence="1">
    <location>
        <begin position="7"/>
        <end position="27"/>
    </location>
</feature>
<keyword evidence="1" id="KW-0472">Membrane</keyword>
<feature type="transmembrane region" description="Helical" evidence="1">
    <location>
        <begin position="168"/>
        <end position="187"/>
    </location>
</feature>
<evidence type="ECO:0000313" key="3">
    <source>
        <dbReference type="Proteomes" id="UP000507470"/>
    </source>
</evidence>
<evidence type="ECO:0000256" key="1">
    <source>
        <dbReference type="SAM" id="Phobius"/>
    </source>
</evidence>
<keyword evidence="1" id="KW-1133">Transmembrane helix</keyword>
<proteinExistence type="predicted"/>
<keyword evidence="1" id="KW-0812">Transmembrane</keyword>
<accession>A0A6J8CQP1</accession>
<dbReference type="EMBL" id="CACVKT020005771">
    <property type="protein sequence ID" value="CAC5397766.1"/>
    <property type="molecule type" value="Genomic_DNA"/>
</dbReference>
<evidence type="ECO:0000313" key="2">
    <source>
        <dbReference type="EMBL" id="CAC5397766.1"/>
    </source>
</evidence>